<sequence>MAESTMGGYAPCSPTQGRLTTVQAFSRAKFDARAGLMRSTPGVENQPRRGVAHTARSTQDAIRSLMPARQFRYEYERLNPEEKGAYRSLLEGFLAFRPEFTVEGADHSRLNDILVMMRRDIPEMFWVKEFSMRYYASKPKRVTVVPAYNMTQAELLRVLRRMDEVACRVQRAVFGMRDVQKAQVIHDFMVNNVTYDLDIGWSAYRACGPLVGARGGCAAIAMAYKYLADHCGLRCQVVYGDASDTPGDYDNMGGHAWNIIWVDGAPYQMDVTFDLTLSKKGPVRYDYFLLSDAEMAFDHEWSRSRYAPCSHPNTFFKNQGRYAESRQELLQMVKDAAKNGSYLQFKLAPHACSGDESEWIFDIAYDAFHQVKLYNMKMSLSSHDPLHVHTLRWSKAA</sequence>
<dbReference type="RefSeq" id="WP_012799348.1">
    <property type="nucleotide sequence ID" value="NC_013165.1"/>
</dbReference>
<dbReference type="Gene3D" id="3.10.620.30">
    <property type="match status" value="1"/>
</dbReference>
<proteinExistence type="predicted"/>
<accession>C7N126</accession>
<evidence type="ECO:0000313" key="4">
    <source>
        <dbReference type="Proteomes" id="UP000002026"/>
    </source>
</evidence>
<dbReference type="eggNOG" id="COG5279">
    <property type="taxonomic scope" value="Bacteria"/>
</dbReference>
<feature type="region of interest" description="Disordered" evidence="1">
    <location>
        <begin position="39"/>
        <end position="58"/>
    </location>
</feature>
<name>C7N126_SLAHD</name>
<dbReference type="EMBL" id="CP001684">
    <property type="protein sequence ID" value="ACV23248.1"/>
    <property type="molecule type" value="Genomic_DNA"/>
</dbReference>
<dbReference type="SUPFAM" id="SSF54001">
    <property type="entry name" value="Cysteine proteinases"/>
    <property type="match status" value="1"/>
</dbReference>
<evidence type="ECO:0000256" key="1">
    <source>
        <dbReference type="SAM" id="MobiDB-lite"/>
    </source>
</evidence>
<protein>
    <recommendedName>
        <fullName evidence="2">Transglutaminase-like domain-containing protein</fullName>
    </recommendedName>
</protein>
<feature type="domain" description="Transglutaminase-like" evidence="2">
    <location>
        <begin position="177"/>
        <end position="264"/>
    </location>
</feature>
<keyword evidence="4" id="KW-1185">Reference proteome</keyword>
<dbReference type="AlphaFoldDB" id="C7N126"/>
<reference evidence="3 4" key="1">
    <citation type="journal article" date="2009" name="Stand. Genomic Sci.">
        <title>Complete genome sequence of Slackia heliotrinireducens type strain (RHS 1).</title>
        <authorList>
            <person name="Pukall R."/>
            <person name="Lapidus A."/>
            <person name="Nolan M."/>
            <person name="Copeland A."/>
            <person name="Glavina Del Rio T."/>
            <person name="Lucas S."/>
            <person name="Chen F."/>
            <person name="Tice H."/>
            <person name="Cheng J.F."/>
            <person name="Chertkov O."/>
            <person name="Bruce D."/>
            <person name="Goodwin L."/>
            <person name="Kuske C."/>
            <person name="Brettin T."/>
            <person name="Detter J.C."/>
            <person name="Han C."/>
            <person name="Pitluck S."/>
            <person name="Pati A."/>
            <person name="Mavrommatis K."/>
            <person name="Ivanova N."/>
            <person name="Ovchinnikova G."/>
            <person name="Chen A."/>
            <person name="Palaniappan K."/>
            <person name="Schneider S."/>
            <person name="Rohde M."/>
            <person name="Chain P."/>
            <person name="D'haeseleer P."/>
            <person name="Goker M."/>
            <person name="Bristow J."/>
            <person name="Eisen J.A."/>
            <person name="Markowitz V."/>
            <person name="Kyrpides N.C."/>
            <person name="Klenk H.P."/>
            <person name="Hugenholtz P."/>
        </authorList>
    </citation>
    <scope>NUCLEOTIDE SEQUENCE [LARGE SCALE GENOMIC DNA]</scope>
    <source>
        <strain evidence="4">ATCC 29202 / DSM 20476 / NCTC 11029 / RHS 1</strain>
    </source>
</reference>
<dbReference type="Proteomes" id="UP000002026">
    <property type="component" value="Chromosome"/>
</dbReference>
<dbReference type="STRING" id="471855.Shel_22380"/>
<dbReference type="KEGG" id="shi:Shel_22380"/>
<gene>
    <name evidence="3" type="ordered locus">Shel_22380</name>
</gene>
<dbReference type="Pfam" id="PF01841">
    <property type="entry name" value="Transglut_core"/>
    <property type="match status" value="1"/>
</dbReference>
<dbReference type="InterPro" id="IPR038765">
    <property type="entry name" value="Papain-like_cys_pep_sf"/>
</dbReference>
<evidence type="ECO:0000313" key="3">
    <source>
        <dbReference type="EMBL" id="ACV23248.1"/>
    </source>
</evidence>
<organism evidence="3 4">
    <name type="scientific">Slackia heliotrinireducens (strain ATCC 29202 / DSM 20476 / NCTC 11029 / RHS 1)</name>
    <name type="common">Peptococcus heliotrinreducens</name>
    <dbReference type="NCBI Taxonomy" id="471855"/>
    <lineage>
        <taxon>Bacteria</taxon>
        <taxon>Bacillati</taxon>
        <taxon>Actinomycetota</taxon>
        <taxon>Coriobacteriia</taxon>
        <taxon>Eggerthellales</taxon>
        <taxon>Eggerthellaceae</taxon>
        <taxon>Slackia</taxon>
    </lineage>
</organism>
<evidence type="ECO:0000259" key="2">
    <source>
        <dbReference type="Pfam" id="PF01841"/>
    </source>
</evidence>
<dbReference type="HOGENOM" id="CLU_694267_0_0_11"/>
<dbReference type="InterPro" id="IPR002931">
    <property type="entry name" value="Transglutaminase-like"/>
</dbReference>